<feature type="chain" id="PRO_5045184787" evidence="1">
    <location>
        <begin position="19"/>
        <end position="129"/>
    </location>
</feature>
<dbReference type="EMBL" id="SMLW01000554">
    <property type="protein sequence ID" value="MTI25962.1"/>
    <property type="molecule type" value="Genomic_DNA"/>
</dbReference>
<evidence type="ECO:0000256" key="1">
    <source>
        <dbReference type="SAM" id="SignalP"/>
    </source>
</evidence>
<reference evidence="3 4" key="1">
    <citation type="submission" date="2019-02" db="EMBL/GenBank/DDBJ databases">
        <authorList>
            <person name="Goldberg S.R."/>
            <person name="Haltli B.A."/>
            <person name="Correa H."/>
            <person name="Russell K.G."/>
        </authorList>
    </citation>
    <scope>NUCLEOTIDE SEQUENCE [LARGE SCALE GENOMIC DNA]</scope>
    <source>
        <strain evidence="3 4">JCM 16186</strain>
    </source>
</reference>
<dbReference type="Proteomes" id="UP000798808">
    <property type="component" value="Unassembled WGS sequence"/>
</dbReference>
<accession>A0ABW9RQE2</accession>
<dbReference type="InterPro" id="IPR025309">
    <property type="entry name" value="KTSC_dom"/>
</dbReference>
<organism evidence="3 4">
    <name type="scientific">Fulvivirga kasyanovii</name>
    <dbReference type="NCBI Taxonomy" id="396812"/>
    <lineage>
        <taxon>Bacteria</taxon>
        <taxon>Pseudomonadati</taxon>
        <taxon>Bacteroidota</taxon>
        <taxon>Cytophagia</taxon>
        <taxon>Cytophagales</taxon>
        <taxon>Fulvivirgaceae</taxon>
        <taxon>Fulvivirga</taxon>
    </lineage>
</organism>
<name>A0ABW9RQE2_9BACT</name>
<evidence type="ECO:0000259" key="2">
    <source>
        <dbReference type="Pfam" id="PF13619"/>
    </source>
</evidence>
<feature type="signal peptide" evidence="1">
    <location>
        <begin position="1"/>
        <end position="18"/>
    </location>
</feature>
<gene>
    <name evidence="3" type="ORF">E1163_13480</name>
</gene>
<keyword evidence="4" id="KW-1185">Reference proteome</keyword>
<feature type="domain" description="KTSC" evidence="2">
    <location>
        <begin position="80"/>
        <end position="125"/>
    </location>
</feature>
<dbReference type="Pfam" id="PF13619">
    <property type="entry name" value="KTSC"/>
    <property type="match status" value="1"/>
</dbReference>
<protein>
    <submittedName>
        <fullName evidence="3">KTSC domain-containing protein</fullName>
    </submittedName>
</protein>
<proteinExistence type="predicted"/>
<keyword evidence="1" id="KW-0732">Signal</keyword>
<evidence type="ECO:0000313" key="4">
    <source>
        <dbReference type="Proteomes" id="UP000798808"/>
    </source>
</evidence>
<evidence type="ECO:0000313" key="3">
    <source>
        <dbReference type="EMBL" id="MTI25962.1"/>
    </source>
</evidence>
<dbReference type="RefSeq" id="WP_155172649.1">
    <property type="nucleotide sequence ID" value="NZ_BAAAFL010000002.1"/>
</dbReference>
<comment type="caution">
    <text evidence="3">The sequence shown here is derived from an EMBL/GenBank/DDBJ whole genome shotgun (WGS) entry which is preliminary data.</text>
</comment>
<sequence length="129" mass="14920">MKYAIVILCIVISTCIHAQVEHNFEMEPSNTNCHELPEKFNSPSQAIDAVEKSTFRFTQSIKISRYHSPKAAFYYSCDGKTGYMIVTLKDDSRDIYKNIPQEVWDQFSNTNDPIGYYASNIEKKYESIQ</sequence>